<geneLocation type="plasmid" evidence="1 2">
    <name>pQD2021</name>
</geneLocation>
<organism evidence="1 2">
    <name type="scientific">Bergeyella porcorum</name>
    <dbReference type="NCBI Taxonomy" id="1735111"/>
    <lineage>
        <taxon>Bacteria</taxon>
        <taxon>Pseudomonadati</taxon>
        <taxon>Bacteroidota</taxon>
        <taxon>Flavobacteriia</taxon>
        <taxon>Flavobacteriales</taxon>
        <taxon>Weeksellaceae</taxon>
        <taxon>Bergeyella</taxon>
    </lineage>
</organism>
<keyword evidence="1" id="KW-0614">Plasmid</keyword>
<name>A0AAU0F4V0_9FLAO</name>
<gene>
    <name evidence="1" type="ORF">BPO_p0079</name>
</gene>
<sequence>MIPELRENYEILIKNAKQNNEKEEELYFINQLLKIDKILSTDFSELSSKVHRDYDTAKLLEEKARLENTK</sequence>
<dbReference type="RefSeq" id="WP_327985374.1">
    <property type="nucleotide sequence ID" value="NZ_CP136427.1"/>
</dbReference>
<reference evidence="1" key="1">
    <citation type="submission" date="2023-10" db="EMBL/GenBank/DDBJ databases">
        <title>Characterization and whole genome sequencing of a novel strain of Bergeyella porcorum QD2021 isolated from pig.</title>
        <authorList>
            <person name="Liu G."/>
            <person name="Chen C."/>
            <person name="Han X."/>
        </authorList>
    </citation>
    <scope>NUCLEOTIDE SEQUENCE</scope>
    <source>
        <strain evidence="1">QD2021</strain>
        <plasmid evidence="1">pQD2021</plasmid>
    </source>
</reference>
<keyword evidence="2" id="KW-1185">Reference proteome</keyword>
<dbReference type="KEGG" id="bpor:BPO_p0079"/>
<dbReference type="AlphaFoldDB" id="A0AAU0F4V0"/>
<dbReference type="Proteomes" id="UP001432059">
    <property type="component" value="Plasmid pQD2021"/>
</dbReference>
<protein>
    <submittedName>
        <fullName evidence="1">Uncharacterized protein</fullName>
    </submittedName>
</protein>
<proteinExistence type="predicted"/>
<dbReference type="EMBL" id="CP136427">
    <property type="protein sequence ID" value="WOC53162.1"/>
    <property type="molecule type" value="Genomic_DNA"/>
</dbReference>
<accession>A0AAU0F4V0</accession>
<evidence type="ECO:0000313" key="1">
    <source>
        <dbReference type="EMBL" id="WOC53162.1"/>
    </source>
</evidence>
<evidence type="ECO:0000313" key="2">
    <source>
        <dbReference type="Proteomes" id="UP001432059"/>
    </source>
</evidence>